<protein>
    <submittedName>
        <fullName evidence="1">Uncharacterized protein</fullName>
    </submittedName>
</protein>
<gene>
    <name evidence="1" type="ORF">AVDCRST_MAG49-2740</name>
</gene>
<dbReference type="EMBL" id="CADCWG010000188">
    <property type="protein sequence ID" value="CAA9563971.1"/>
    <property type="molecule type" value="Genomic_DNA"/>
</dbReference>
<sequence length="66" mass="7218">MRRLRLGLEPALSAAPMRDMTRGRAAAGWCRRRGDPGAGPAVSLPVVQRSDPVPVVSRCRHRSSLR</sequence>
<evidence type="ECO:0000313" key="1">
    <source>
        <dbReference type="EMBL" id="CAA9563971.1"/>
    </source>
</evidence>
<name>A0A6J4V183_9BACT</name>
<reference evidence="1" key="1">
    <citation type="submission" date="2020-02" db="EMBL/GenBank/DDBJ databases">
        <authorList>
            <person name="Meier V. D."/>
        </authorList>
    </citation>
    <scope>NUCLEOTIDE SEQUENCE</scope>
    <source>
        <strain evidence="1">AVDCRST_MAG49</strain>
    </source>
</reference>
<proteinExistence type="predicted"/>
<organism evidence="1">
    <name type="scientific">uncultured Thermomicrobiales bacterium</name>
    <dbReference type="NCBI Taxonomy" id="1645740"/>
    <lineage>
        <taxon>Bacteria</taxon>
        <taxon>Pseudomonadati</taxon>
        <taxon>Thermomicrobiota</taxon>
        <taxon>Thermomicrobia</taxon>
        <taxon>Thermomicrobiales</taxon>
        <taxon>environmental samples</taxon>
    </lineage>
</organism>
<dbReference type="AlphaFoldDB" id="A0A6J4V183"/>
<accession>A0A6J4V183</accession>